<accession>A0A060SIZ9</accession>
<organism evidence="2 3">
    <name type="scientific">Pycnoporus cinnabarinus</name>
    <name type="common">Cinnabar-red polypore</name>
    <name type="synonym">Trametes cinnabarina</name>
    <dbReference type="NCBI Taxonomy" id="5643"/>
    <lineage>
        <taxon>Eukaryota</taxon>
        <taxon>Fungi</taxon>
        <taxon>Dikarya</taxon>
        <taxon>Basidiomycota</taxon>
        <taxon>Agaricomycotina</taxon>
        <taxon>Agaricomycetes</taxon>
        <taxon>Polyporales</taxon>
        <taxon>Polyporaceae</taxon>
        <taxon>Trametes</taxon>
    </lineage>
</organism>
<dbReference type="HOGENOM" id="CLU_909565_0_0_1"/>
<dbReference type="AlphaFoldDB" id="A0A060SIZ9"/>
<reference evidence="2" key="1">
    <citation type="submission" date="2014-01" db="EMBL/GenBank/DDBJ databases">
        <title>The genome of the white-rot fungus Pycnoporus cinnabarinus: a basidiomycete model with a versatile arsenal for lignocellulosic biomass breakdown.</title>
        <authorList>
            <person name="Levasseur A."/>
            <person name="Lomascolo A."/>
            <person name="Ruiz-Duenas F.J."/>
            <person name="Uzan E."/>
            <person name="Piumi F."/>
            <person name="Kues U."/>
            <person name="Ram A.F.J."/>
            <person name="Murat C."/>
            <person name="Haon M."/>
            <person name="Benoit I."/>
            <person name="Arfi Y."/>
            <person name="Chevret D."/>
            <person name="Drula E."/>
            <person name="Kwon M.J."/>
            <person name="Gouret P."/>
            <person name="Lesage-Meessen L."/>
            <person name="Lombard V."/>
            <person name="Mariette J."/>
            <person name="Noirot C."/>
            <person name="Park J."/>
            <person name="Patyshakuliyeva A."/>
            <person name="Wieneger R.A.B."/>
            <person name="Wosten H.A.B."/>
            <person name="Martin F."/>
            <person name="Coutinho P.M."/>
            <person name="de Vries R."/>
            <person name="Martinez A.T."/>
            <person name="Klopp C."/>
            <person name="Pontarotti P."/>
            <person name="Henrissat B."/>
            <person name="Record E."/>
        </authorList>
    </citation>
    <scope>NUCLEOTIDE SEQUENCE [LARGE SCALE GENOMIC DNA]</scope>
    <source>
        <strain evidence="2">BRFM137</strain>
    </source>
</reference>
<proteinExistence type="predicted"/>
<dbReference type="STRING" id="5643.A0A060SIZ9"/>
<name>A0A060SIZ9_PYCCI</name>
<feature type="region of interest" description="Disordered" evidence="1">
    <location>
        <begin position="280"/>
        <end position="306"/>
    </location>
</feature>
<comment type="caution">
    <text evidence="2">The sequence shown here is derived from an EMBL/GenBank/DDBJ whole genome shotgun (WGS) entry which is preliminary data.</text>
</comment>
<dbReference type="Proteomes" id="UP000029665">
    <property type="component" value="Unassembled WGS sequence"/>
</dbReference>
<protein>
    <submittedName>
        <fullName evidence="2">Uncharacterized protein</fullName>
    </submittedName>
</protein>
<evidence type="ECO:0000313" key="2">
    <source>
        <dbReference type="EMBL" id="CDO74482.1"/>
    </source>
</evidence>
<evidence type="ECO:0000256" key="1">
    <source>
        <dbReference type="SAM" id="MobiDB-lite"/>
    </source>
</evidence>
<evidence type="ECO:0000313" key="3">
    <source>
        <dbReference type="Proteomes" id="UP000029665"/>
    </source>
</evidence>
<feature type="region of interest" description="Disordered" evidence="1">
    <location>
        <begin position="78"/>
        <end position="107"/>
    </location>
</feature>
<keyword evidence="3" id="KW-1185">Reference proteome</keyword>
<dbReference type="EMBL" id="CCBP010000174">
    <property type="protein sequence ID" value="CDO74482.1"/>
    <property type="molecule type" value="Genomic_DNA"/>
</dbReference>
<gene>
    <name evidence="2" type="ORF">BN946_scf184979.g37</name>
</gene>
<sequence length="306" mass="29638">MFQRAASSIVRRADANRQNAVGQNRVVSTDDKYSVGENSGIDTNGALFPSDPSLTAGLLLSATTKSWSPWLVQNVGDNGGTSVDDGDADGGDALGGAKGSNAAGESGVGGKLISSTVSVQICVGGHAIDVQIGHIVSVHWQSSCAGAAFAGGLDSTATGADGRCRRGSFSKQAGRRRGLQASLHGLCGSASGGFAPSGLAGVAQGGKGGVVRGSGSANGRSALTGAGGVVIPGKPGVVIGGGSAHGGSASVGRRHDGLKIPGLSIPGLSGLGVSVKAGTATQGEPDISTGCESANGGLALGRRPDN</sequence>